<reference evidence="8" key="1">
    <citation type="submission" date="2024-06" db="EMBL/GenBank/DDBJ databases">
        <title>Multi-omics analyses provide insights into the biosynthesis of the anticancer antibiotic pleurotin in Hohenbuehelia grisea.</title>
        <authorList>
            <person name="Weaver J.A."/>
            <person name="Alberti F."/>
        </authorList>
    </citation>
    <scope>NUCLEOTIDE SEQUENCE [LARGE SCALE GENOMIC DNA]</scope>
    <source>
        <strain evidence="8">T-177</strain>
    </source>
</reference>
<evidence type="ECO:0000313" key="7">
    <source>
        <dbReference type="EMBL" id="KAL0957118.1"/>
    </source>
</evidence>
<dbReference type="EC" id="3.2.1.-" evidence="6"/>
<evidence type="ECO:0000256" key="1">
    <source>
        <dbReference type="ARBA" id="ARBA00001913"/>
    </source>
</evidence>
<dbReference type="InterPro" id="IPR050749">
    <property type="entry name" value="Glycosyl_Hydrolase_47"/>
</dbReference>
<comment type="pathway">
    <text evidence="2">Protein modification; protein glycosylation.</text>
</comment>
<dbReference type="InterPro" id="IPR001382">
    <property type="entry name" value="Glyco_hydro_47"/>
</dbReference>
<sequence>MVDSLDTMWIMGLHEEFNASMHAVANLTFALPKFEYAPFFETVIRYLGGLLSAYAVSKEPLFLSRAEELGQKLLPVFNTTSGLPRYAVNTVSGSTSFGWTGGAVLFAEAATCQMEYKYLAHLTGRTEFYDKVESIMGKMYEADVPNGLFAERWNPDRATPNDKHYSVGAAADSGYEYFLKQYLLSGKTEVKARDQYIKSANGIINNLVYISPTRKLLYVTDTINGNPTHTLEHLSCFLPGLLALGVHTLGDSLTSREKQLHKWAAEGLAHTCWTTYADTQSGLGPDGVRFTAESSLWVPYLEKWEKEGGSGGIPPGLTEPPPKAPTRDYFMSSHVYLLRPETVETFFVMYKTSGDVKWRERGWAVFEALEKHAKNEHGFASVSNVDSIPTYLNDDMPSFFLAETLKYLYLLFAEKDLIPLDEWVFNTEAHPLPIFQWKDWEKKEYHIQ</sequence>
<evidence type="ECO:0000256" key="3">
    <source>
        <dbReference type="ARBA" id="ARBA00007658"/>
    </source>
</evidence>
<name>A0ABR3JP16_9AGAR</name>
<dbReference type="SUPFAM" id="SSF48225">
    <property type="entry name" value="Seven-hairpin glycosidases"/>
    <property type="match status" value="1"/>
</dbReference>
<dbReference type="InterPro" id="IPR012341">
    <property type="entry name" value="6hp_glycosidase-like_sf"/>
</dbReference>
<dbReference type="PANTHER" id="PTHR11742:SF6">
    <property type="entry name" value="MANNOSYL-OLIGOSACCHARIDE ALPHA-1,2-MANNOSIDASE IA-RELATED"/>
    <property type="match status" value="1"/>
</dbReference>
<dbReference type="Proteomes" id="UP001556367">
    <property type="component" value="Unassembled WGS sequence"/>
</dbReference>
<evidence type="ECO:0000256" key="5">
    <source>
        <dbReference type="ARBA" id="ARBA00023157"/>
    </source>
</evidence>
<evidence type="ECO:0000256" key="6">
    <source>
        <dbReference type="RuleBase" id="RU361193"/>
    </source>
</evidence>
<accession>A0ABR3JP16</accession>
<comment type="caution">
    <text evidence="7">The sequence shown here is derived from an EMBL/GenBank/DDBJ whole genome shotgun (WGS) entry which is preliminary data.</text>
</comment>
<evidence type="ECO:0000313" key="8">
    <source>
        <dbReference type="Proteomes" id="UP001556367"/>
    </source>
</evidence>
<dbReference type="Gene3D" id="1.50.10.10">
    <property type="match status" value="1"/>
</dbReference>
<dbReference type="InterPro" id="IPR036026">
    <property type="entry name" value="Seven-hairpin_glycosidases"/>
</dbReference>
<protein>
    <recommendedName>
        <fullName evidence="6">alpha-1,2-Mannosidase</fullName>
        <ecNumber evidence="6">3.2.1.-</ecNumber>
    </recommendedName>
</protein>
<keyword evidence="5" id="KW-1015">Disulfide bond</keyword>
<dbReference type="PRINTS" id="PR00747">
    <property type="entry name" value="GLYHDRLASE47"/>
</dbReference>
<keyword evidence="6" id="KW-0326">Glycosidase</keyword>
<keyword evidence="4 6" id="KW-0378">Hydrolase</keyword>
<dbReference type="EMBL" id="JASNQZ010000006">
    <property type="protein sequence ID" value="KAL0957118.1"/>
    <property type="molecule type" value="Genomic_DNA"/>
</dbReference>
<organism evidence="7 8">
    <name type="scientific">Hohenbuehelia grisea</name>
    <dbReference type="NCBI Taxonomy" id="104357"/>
    <lineage>
        <taxon>Eukaryota</taxon>
        <taxon>Fungi</taxon>
        <taxon>Dikarya</taxon>
        <taxon>Basidiomycota</taxon>
        <taxon>Agaricomycotina</taxon>
        <taxon>Agaricomycetes</taxon>
        <taxon>Agaricomycetidae</taxon>
        <taxon>Agaricales</taxon>
        <taxon>Pleurotineae</taxon>
        <taxon>Pleurotaceae</taxon>
        <taxon>Hohenbuehelia</taxon>
    </lineage>
</organism>
<comment type="cofactor">
    <cofactor evidence="1">
        <name>Ca(2+)</name>
        <dbReference type="ChEBI" id="CHEBI:29108"/>
    </cofactor>
</comment>
<evidence type="ECO:0000256" key="4">
    <source>
        <dbReference type="ARBA" id="ARBA00022801"/>
    </source>
</evidence>
<proteinExistence type="inferred from homology"/>
<comment type="similarity">
    <text evidence="3 6">Belongs to the glycosyl hydrolase 47 family.</text>
</comment>
<dbReference type="PANTHER" id="PTHR11742">
    <property type="entry name" value="MANNOSYL-OLIGOSACCHARIDE ALPHA-1,2-MANNOSIDASE-RELATED"/>
    <property type="match status" value="1"/>
</dbReference>
<gene>
    <name evidence="7" type="ORF">HGRIS_003211</name>
</gene>
<dbReference type="Pfam" id="PF01532">
    <property type="entry name" value="Glyco_hydro_47"/>
    <property type="match status" value="1"/>
</dbReference>
<evidence type="ECO:0000256" key="2">
    <source>
        <dbReference type="ARBA" id="ARBA00004922"/>
    </source>
</evidence>
<keyword evidence="8" id="KW-1185">Reference proteome</keyword>